<evidence type="ECO:0000259" key="1">
    <source>
        <dbReference type="Pfam" id="PF11822"/>
    </source>
</evidence>
<feature type="domain" description="SANT and BTB" evidence="1">
    <location>
        <begin position="272"/>
        <end position="381"/>
    </location>
</feature>
<organism evidence="2">
    <name type="scientific">Bactrocera latifrons</name>
    <name type="common">Malaysian fruit fly</name>
    <name type="synonym">Chaetodacus latifrons</name>
    <dbReference type="NCBI Taxonomy" id="174628"/>
    <lineage>
        <taxon>Eukaryota</taxon>
        <taxon>Metazoa</taxon>
        <taxon>Ecdysozoa</taxon>
        <taxon>Arthropoda</taxon>
        <taxon>Hexapoda</taxon>
        <taxon>Insecta</taxon>
        <taxon>Pterygota</taxon>
        <taxon>Neoptera</taxon>
        <taxon>Endopterygota</taxon>
        <taxon>Diptera</taxon>
        <taxon>Brachycera</taxon>
        <taxon>Muscomorpha</taxon>
        <taxon>Tephritoidea</taxon>
        <taxon>Tephritidae</taxon>
        <taxon>Bactrocera</taxon>
        <taxon>Bactrocera</taxon>
    </lineage>
</organism>
<reference evidence="2" key="1">
    <citation type="submission" date="2015-06" db="EMBL/GenBank/DDBJ databases">
        <authorList>
            <person name="Hoefler B.C."/>
            <person name="Straight P.D."/>
        </authorList>
    </citation>
    <scope>NUCLEOTIDE SEQUENCE</scope>
</reference>
<protein>
    <submittedName>
        <fullName evidence="2">Uncharacterized protein KIAA1841</fullName>
    </submittedName>
</protein>
<dbReference type="Pfam" id="PF11822">
    <property type="entry name" value="BTB_SANBR"/>
    <property type="match status" value="1"/>
</dbReference>
<evidence type="ECO:0000313" key="2">
    <source>
        <dbReference type="EMBL" id="JAI33456.1"/>
    </source>
</evidence>
<dbReference type="PANTHER" id="PTHR20946">
    <property type="entry name" value="SANT AND BTB DOMAIN REGULATOR OF CLASS SWITCH RECOMBINATION"/>
    <property type="match status" value="1"/>
</dbReference>
<dbReference type="PANTHER" id="PTHR20946:SF0">
    <property type="entry name" value="SANT AND BTB DOMAIN REGULATOR OF CLASS SWITCH RECOMBINATION"/>
    <property type="match status" value="1"/>
</dbReference>
<name>A0A0K8V3N0_BACLA</name>
<gene>
    <name evidence="2" type="primary">Kiaa1841</name>
    <name evidence="2" type="ORF">c0_g1_i1</name>
</gene>
<dbReference type="EMBL" id="GDHF01018858">
    <property type="protein sequence ID" value="JAI33456.1"/>
    <property type="molecule type" value="Transcribed_RNA"/>
</dbReference>
<proteinExistence type="predicted"/>
<dbReference type="InterPro" id="IPR045902">
    <property type="entry name" value="SANBR-like"/>
</dbReference>
<sequence>MDSEKVESQSYKEKFKEKNDLFNNLLQPKTETSSLVEDTEEEIQINKFLDFIKVSCKVNNVVSMQTNQQRHLTCNTSENYHSHLPKDELNFEKMVDKEIFEGILGQRFENKIMKPNIAQDSEVSTSGIDDNKLSQRRSTVGLAIGSFSRRSFKKLDSGLKKEESVQTKLYKKLDYVINEGMADSVLSFICPIPVPASFPNQLKHKQTNKKESINARQILLENTDSVKVNNNGKINEIENVNDRKGLNCETYPNDAKPMRKLKNIGDTKEPEIVIHVCDEVKNTTKDFSCSQRLLVNKMGYFAEVTAGQKLDEMDISVHCDIQIFDWLIKWMKLTDFVESSGCKKPTIEGSEDMPRLDANNVIPILVSAGFLQMEPLMVECLSFCHARLCDVVRCSLNLSCLNDSIITRLAAMFTNLELEMVRDKKERLVPRLWIKLIQSLCEPEPEALRGHSYSLAGLFRCSRCGEHLTNTIKSYIPCQPNNTRLTRWGQLTSCHVRDNLWNMNNFIAQIYKEHRSWRKVYWKLWGHCHFLYCCICESHFPVYKMTWCRFHPLSPNYMESITDDFLAGPVGRYPCCGQKAFRFETFPETNGCHFREHSVLAETDRERQILQIIQIISDNCILSDPPSESLRNPEKNPLWGGVPLTPQQCRQGLLPALDVGDLSSKSIRHMDHDVSINYDSCSDSSGSETTYNIDCQSKKNNTKNCEIDFSSDGCESEKGGSALTTRKFKKKLSLNSGRNWFGELSARSNQDHQREYEEKALKNIVIQINKNYGLDKSILPCGSVGGFYVRLETEWKDQLKHRISSNPISSSSASAIGKHKYK</sequence>
<dbReference type="OrthoDB" id="550012at2759"/>
<dbReference type="AlphaFoldDB" id="A0A0K8V3N0"/>
<accession>A0A0K8V3N0</accession>
<dbReference type="InterPro" id="IPR021777">
    <property type="entry name" value="SANBR_BTB"/>
</dbReference>